<evidence type="ECO:0000256" key="1">
    <source>
        <dbReference type="ARBA" id="ARBA00023110"/>
    </source>
</evidence>
<accession>A0A1G2SIL1</accession>
<dbReference type="Pfam" id="PF05697">
    <property type="entry name" value="Trigger_N"/>
    <property type="match status" value="1"/>
</dbReference>
<protein>
    <submittedName>
        <fullName evidence="5">Uncharacterized protein</fullName>
    </submittedName>
</protein>
<dbReference type="Gene3D" id="1.10.3120.10">
    <property type="entry name" value="Trigger factor, C-terminal domain"/>
    <property type="match status" value="1"/>
</dbReference>
<dbReference type="InterPro" id="IPR008881">
    <property type="entry name" value="Trigger_fac_ribosome-bd_bac"/>
</dbReference>
<comment type="caution">
    <text evidence="5">The sequence shown here is derived from an EMBL/GenBank/DDBJ whole genome shotgun (WGS) entry which is preliminary data.</text>
</comment>
<evidence type="ECO:0000259" key="4">
    <source>
        <dbReference type="Pfam" id="PF05698"/>
    </source>
</evidence>
<organism evidence="5 6">
    <name type="scientific">Candidatus Yonathbacteria bacterium RIFOXYD1_FULL_52_36</name>
    <dbReference type="NCBI Taxonomy" id="1802730"/>
    <lineage>
        <taxon>Bacteria</taxon>
        <taxon>Candidatus Yonathiibacteriota</taxon>
    </lineage>
</organism>
<dbReference type="EMBL" id="MHUZ01000034">
    <property type="protein sequence ID" value="OHA84923.1"/>
    <property type="molecule type" value="Genomic_DNA"/>
</dbReference>
<evidence type="ECO:0000256" key="2">
    <source>
        <dbReference type="ARBA" id="ARBA00023235"/>
    </source>
</evidence>
<feature type="domain" description="Trigger factor ribosome-binding bacterial" evidence="3">
    <location>
        <begin position="9"/>
        <end position="154"/>
    </location>
</feature>
<dbReference type="InterPro" id="IPR037041">
    <property type="entry name" value="Trigger_fac_C_sf"/>
</dbReference>
<proteinExistence type="predicted"/>
<dbReference type="SUPFAM" id="SSF109998">
    <property type="entry name" value="Triger factor/SurA peptide-binding domain-like"/>
    <property type="match status" value="1"/>
</dbReference>
<dbReference type="Pfam" id="PF05698">
    <property type="entry name" value="Trigger_C"/>
    <property type="match status" value="1"/>
</dbReference>
<dbReference type="GO" id="GO:0006457">
    <property type="term" value="P:protein folding"/>
    <property type="evidence" value="ECO:0007669"/>
    <property type="project" value="InterPro"/>
</dbReference>
<evidence type="ECO:0000313" key="5">
    <source>
        <dbReference type="EMBL" id="OHA84923.1"/>
    </source>
</evidence>
<dbReference type="InterPro" id="IPR027304">
    <property type="entry name" value="Trigger_fact/SurA_dom_sf"/>
</dbReference>
<dbReference type="GO" id="GO:0003755">
    <property type="term" value="F:peptidyl-prolyl cis-trans isomerase activity"/>
    <property type="evidence" value="ECO:0007669"/>
    <property type="project" value="UniProtKB-KW"/>
</dbReference>
<evidence type="ECO:0000259" key="3">
    <source>
        <dbReference type="Pfam" id="PF05697"/>
    </source>
</evidence>
<dbReference type="InterPro" id="IPR008880">
    <property type="entry name" value="Trigger_fac_C"/>
</dbReference>
<dbReference type="SUPFAM" id="SSF102735">
    <property type="entry name" value="Trigger factor ribosome-binding domain"/>
    <property type="match status" value="1"/>
</dbReference>
<keyword evidence="1" id="KW-0697">Rotamase</keyword>
<gene>
    <name evidence="5" type="ORF">A2591_01185</name>
</gene>
<dbReference type="Gene3D" id="3.30.70.1050">
    <property type="entry name" value="Trigger factor ribosome-binding domain"/>
    <property type="match status" value="1"/>
</dbReference>
<feature type="domain" description="Trigger factor C-terminal" evidence="4">
    <location>
        <begin position="195"/>
        <end position="330"/>
    </location>
</feature>
<reference evidence="5 6" key="1">
    <citation type="journal article" date="2016" name="Nat. Commun.">
        <title>Thousands of microbial genomes shed light on interconnected biogeochemical processes in an aquifer system.</title>
        <authorList>
            <person name="Anantharaman K."/>
            <person name="Brown C.T."/>
            <person name="Hug L.A."/>
            <person name="Sharon I."/>
            <person name="Castelle C.J."/>
            <person name="Probst A.J."/>
            <person name="Thomas B.C."/>
            <person name="Singh A."/>
            <person name="Wilkins M.J."/>
            <person name="Karaoz U."/>
            <person name="Brodie E.L."/>
            <person name="Williams K.H."/>
            <person name="Hubbard S.S."/>
            <person name="Banfield J.F."/>
        </authorList>
    </citation>
    <scope>NUCLEOTIDE SEQUENCE [LARGE SCALE GENOMIC DNA]</scope>
</reference>
<dbReference type="GO" id="GO:0015031">
    <property type="term" value="P:protein transport"/>
    <property type="evidence" value="ECO:0007669"/>
    <property type="project" value="InterPro"/>
</dbReference>
<dbReference type="Proteomes" id="UP000178168">
    <property type="component" value="Unassembled WGS sequence"/>
</dbReference>
<name>A0A1G2SIL1_9BACT</name>
<sequence length="351" mass="38878">MKQKMSYTINIKEIPETSEVEVTGEIATDSFAVYEPGVVAYFAQTATLPGFRKGHVPEKIIRERMGDDTILHEMAERAIADAYPKIIQEKSLEPLGRPEVALTKVVRGNPLGFTIRFGVMPKFSLPDYKALAAKVPAEPVVAEEKEIDDALEELRKRVARFDQSKNGGSPTQEIPDELLPTLDDAFAEHVAGVKTLAELREKMRAGIIEEKNLRTRSTRRSKILDAILSATTIAVPPIVVAGETDVLLGELRTDIERLGITFSDYLKHAGKTEEELRKDVAPDAGKRARIQFILNAIAEKENILPDKAILESETARLMQAYPDAEKTRVMVHVGTKLVNEQTLKLLENAGA</sequence>
<keyword evidence="2" id="KW-0413">Isomerase</keyword>
<dbReference type="InterPro" id="IPR036611">
    <property type="entry name" value="Trigger_fac_ribosome-bd_sf"/>
</dbReference>
<evidence type="ECO:0000313" key="6">
    <source>
        <dbReference type="Proteomes" id="UP000178168"/>
    </source>
</evidence>
<dbReference type="STRING" id="1802730.A2591_01185"/>
<dbReference type="AlphaFoldDB" id="A0A1G2SIL1"/>